<feature type="chain" id="PRO_5032452330" description="Lipoprotein" evidence="1">
    <location>
        <begin position="22"/>
        <end position="264"/>
    </location>
</feature>
<evidence type="ECO:0000313" key="3">
    <source>
        <dbReference type="Proteomes" id="UP000548326"/>
    </source>
</evidence>
<dbReference type="AlphaFoldDB" id="A0A841JJF2"/>
<evidence type="ECO:0000256" key="1">
    <source>
        <dbReference type="SAM" id="SignalP"/>
    </source>
</evidence>
<dbReference type="Proteomes" id="UP000548326">
    <property type="component" value="Unassembled WGS sequence"/>
</dbReference>
<accession>A0A841JJF2</accession>
<dbReference type="EMBL" id="JACHCA010000019">
    <property type="protein sequence ID" value="MBB6131090.1"/>
    <property type="molecule type" value="Genomic_DNA"/>
</dbReference>
<feature type="signal peptide" evidence="1">
    <location>
        <begin position="1"/>
        <end position="21"/>
    </location>
</feature>
<protein>
    <recommendedName>
        <fullName evidence="4">Lipoprotein</fullName>
    </recommendedName>
</protein>
<evidence type="ECO:0000313" key="2">
    <source>
        <dbReference type="EMBL" id="MBB6131090.1"/>
    </source>
</evidence>
<name>A0A841JJF2_9SPHI</name>
<gene>
    <name evidence="2" type="ORF">HDF22_005241</name>
</gene>
<comment type="caution">
    <text evidence="2">The sequence shown here is derived from an EMBL/GenBank/DDBJ whole genome shotgun (WGS) entry which is preliminary data.</text>
</comment>
<reference evidence="2 3" key="1">
    <citation type="submission" date="2020-08" db="EMBL/GenBank/DDBJ databases">
        <title>Genomic Encyclopedia of Type Strains, Phase IV (KMG-V): Genome sequencing to study the core and pangenomes of soil and plant-associated prokaryotes.</title>
        <authorList>
            <person name="Whitman W."/>
        </authorList>
    </citation>
    <scope>NUCLEOTIDE SEQUENCE [LARGE SCALE GENOMIC DNA]</scope>
    <source>
        <strain evidence="2 3">MP601</strain>
    </source>
</reference>
<evidence type="ECO:0008006" key="4">
    <source>
        <dbReference type="Google" id="ProtNLM"/>
    </source>
</evidence>
<dbReference type="RefSeq" id="WP_183589678.1">
    <property type="nucleotide sequence ID" value="NZ_JACHCA010000019.1"/>
</dbReference>
<proteinExistence type="predicted"/>
<sequence length="264" mass="28596">MKQYPKLSLLLLACIAIGYSACIKSANNNNKSNPSTVSTKVVSSTVAMNLKQILYGEYGSFNIADGANMPDNMDQNHKGRLKVQSTHSPDCDFKIDTAFQFSLDLSDTAKFSIWNKIKYNVQCTGSSLSGISVYDSLYVSITSNDYIVLTKSGETLNMKLLTPGNKDSQLSMTGSMNVYTNLQAKATASKKTISSYNYSFTSLIIDPTKEGDIISGSASFATKGSGADGTWDYKGTIQFLGNHQVKIVINGSTYTYDLQTGLAV</sequence>
<keyword evidence="1" id="KW-0732">Signal</keyword>
<organism evidence="2 3">
    <name type="scientific">Mucilaginibacter lappiensis</name>
    <dbReference type="NCBI Taxonomy" id="354630"/>
    <lineage>
        <taxon>Bacteria</taxon>
        <taxon>Pseudomonadati</taxon>
        <taxon>Bacteroidota</taxon>
        <taxon>Sphingobacteriia</taxon>
        <taxon>Sphingobacteriales</taxon>
        <taxon>Sphingobacteriaceae</taxon>
        <taxon>Mucilaginibacter</taxon>
    </lineage>
</organism>